<proteinExistence type="inferred from homology"/>
<evidence type="ECO:0000256" key="2">
    <source>
        <dbReference type="ARBA" id="ARBA00006472"/>
    </source>
</evidence>
<evidence type="ECO:0000313" key="5">
    <source>
        <dbReference type="EMBL" id="KIX02760.1"/>
    </source>
</evidence>
<dbReference type="InterPro" id="IPR036428">
    <property type="entry name" value="PCD_sf"/>
</dbReference>
<comment type="catalytic activity">
    <reaction evidence="1">
        <text>(4aS,6R)-4a-hydroxy-L-erythro-5,6,7,8-tetrahydrobiopterin = (6R)-L-erythro-6,7-dihydrobiopterin + H2O</text>
        <dbReference type="Rhea" id="RHEA:11920"/>
        <dbReference type="ChEBI" id="CHEBI:15377"/>
        <dbReference type="ChEBI" id="CHEBI:15642"/>
        <dbReference type="ChEBI" id="CHEBI:43120"/>
        <dbReference type="EC" id="4.2.1.96"/>
    </reaction>
</comment>
<reference evidence="5 6" key="1">
    <citation type="submission" date="2015-01" db="EMBL/GenBank/DDBJ databases">
        <title>The Genome Sequence of Rhinocladiella mackenzie CBS 650.93.</title>
        <authorList>
            <consortium name="The Broad Institute Genomics Platform"/>
            <person name="Cuomo C."/>
            <person name="de Hoog S."/>
            <person name="Gorbushina A."/>
            <person name="Stielow B."/>
            <person name="Teixiera M."/>
            <person name="Abouelleil A."/>
            <person name="Chapman S.B."/>
            <person name="Priest M."/>
            <person name="Young S.K."/>
            <person name="Wortman J."/>
            <person name="Nusbaum C."/>
            <person name="Birren B."/>
        </authorList>
    </citation>
    <scope>NUCLEOTIDE SEQUENCE [LARGE SCALE GENOMIC DNA]</scope>
    <source>
        <strain evidence="5 6">CBS 650.93</strain>
    </source>
</reference>
<organism evidence="5 6">
    <name type="scientific">Rhinocladiella mackenziei CBS 650.93</name>
    <dbReference type="NCBI Taxonomy" id="1442369"/>
    <lineage>
        <taxon>Eukaryota</taxon>
        <taxon>Fungi</taxon>
        <taxon>Dikarya</taxon>
        <taxon>Ascomycota</taxon>
        <taxon>Pezizomycotina</taxon>
        <taxon>Eurotiomycetes</taxon>
        <taxon>Chaetothyriomycetidae</taxon>
        <taxon>Chaetothyriales</taxon>
        <taxon>Herpotrichiellaceae</taxon>
        <taxon>Rhinocladiella</taxon>
    </lineage>
</organism>
<sequence>MLPVLRHSHLCIRPALDNLRNLKPAAPNGRNPLLTSSCVRYMFLSSSSTDPITISRDRQNVTIRLQDESFITRKISLTPKVSTEKIAESLVPLLSPPKRSNSIASGWPLAGPQSFGSLEWELDPLGDAIHRHLALSSAEECDRVIQLIMDEADKLNHHPHIARGSWNQDPDNCITVTCTTHSPRGLSARDTRLAMRINELLAGQQVTEPARGTNQDATVEQITRQRDRMIGTNRQRIMEALESCSCSSDKT</sequence>
<evidence type="ECO:0000256" key="1">
    <source>
        <dbReference type="ARBA" id="ARBA00001554"/>
    </source>
</evidence>
<accession>A0A0D2J1H4</accession>
<evidence type="ECO:0000256" key="3">
    <source>
        <dbReference type="ARBA" id="ARBA00013252"/>
    </source>
</evidence>
<dbReference type="EMBL" id="KN847480">
    <property type="protein sequence ID" value="KIX02760.1"/>
    <property type="molecule type" value="Genomic_DNA"/>
</dbReference>
<dbReference type="Pfam" id="PF01329">
    <property type="entry name" value="Pterin_4a"/>
    <property type="match status" value="1"/>
</dbReference>
<dbReference type="GO" id="GO:0008124">
    <property type="term" value="F:4-alpha-hydroxytetrahydrobiopterin dehydratase activity"/>
    <property type="evidence" value="ECO:0007669"/>
    <property type="project" value="UniProtKB-EC"/>
</dbReference>
<dbReference type="EC" id="4.2.1.96" evidence="3"/>
<evidence type="ECO:0000256" key="4">
    <source>
        <dbReference type="ARBA" id="ARBA00023239"/>
    </source>
</evidence>
<name>A0A0D2J1H4_9EURO</name>
<dbReference type="InterPro" id="IPR001533">
    <property type="entry name" value="Pterin_deHydtase"/>
</dbReference>
<dbReference type="VEuPathDB" id="FungiDB:Z518_08702"/>
<dbReference type="SUPFAM" id="SSF55248">
    <property type="entry name" value="PCD-like"/>
    <property type="match status" value="1"/>
</dbReference>
<dbReference type="OrthoDB" id="277398at2759"/>
<keyword evidence="4" id="KW-0456">Lyase</keyword>
<gene>
    <name evidence="5" type="ORF">Z518_08702</name>
</gene>
<protein>
    <recommendedName>
        <fullName evidence="3">4a-hydroxytetrahydrobiopterin dehydratase</fullName>
        <ecNumber evidence="3">4.2.1.96</ecNumber>
    </recommendedName>
</protein>
<dbReference type="GO" id="GO:0006729">
    <property type="term" value="P:tetrahydrobiopterin biosynthetic process"/>
    <property type="evidence" value="ECO:0007669"/>
    <property type="project" value="InterPro"/>
</dbReference>
<evidence type="ECO:0000313" key="6">
    <source>
        <dbReference type="Proteomes" id="UP000053617"/>
    </source>
</evidence>
<dbReference type="AlphaFoldDB" id="A0A0D2J1H4"/>
<dbReference type="RefSeq" id="XP_013269896.1">
    <property type="nucleotide sequence ID" value="XM_013414442.1"/>
</dbReference>
<dbReference type="HOGENOM" id="CLU_087339_0_0_1"/>
<comment type="similarity">
    <text evidence="2">Belongs to the pterin-4-alpha-carbinolamine dehydratase family.</text>
</comment>
<dbReference type="GeneID" id="25296773"/>
<dbReference type="Proteomes" id="UP000053617">
    <property type="component" value="Unassembled WGS sequence"/>
</dbReference>
<dbReference type="Gene3D" id="3.30.1360.20">
    <property type="entry name" value="Transcriptional coactivator/pterin dehydratase"/>
    <property type="match status" value="1"/>
</dbReference>
<keyword evidence="6" id="KW-1185">Reference proteome</keyword>